<gene>
    <name evidence="5" type="ORF">GE061_004571</name>
</gene>
<dbReference type="GO" id="GO:0070740">
    <property type="term" value="F:tubulin-glutamic acid ligase activity"/>
    <property type="evidence" value="ECO:0007669"/>
    <property type="project" value="TreeGrafter"/>
</dbReference>
<feature type="compositionally biased region" description="Basic and acidic residues" evidence="4">
    <location>
        <begin position="644"/>
        <end position="657"/>
    </location>
</feature>
<evidence type="ECO:0000256" key="2">
    <source>
        <dbReference type="ARBA" id="ARBA00022741"/>
    </source>
</evidence>
<evidence type="ECO:0000256" key="3">
    <source>
        <dbReference type="ARBA" id="ARBA00022840"/>
    </source>
</evidence>
<feature type="compositionally biased region" description="Basic and acidic residues" evidence="4">
    <location>
        <begin position="700"/>
        <end position="715"/>
    </location>
</feature>
<evidence type="ECO:0000313" key="6">
    <source>
        <dbReference type="Proteomes" id="UP000466442"/>
    </source>
</evidence>
<feature type="region of interest" description="Disordered" evidence="4">
    <location>
        <begin position="687"/>
        <end position="732"/>
    </location>
</feature>
<feature type="compositionally biased region" description="Basic and acidic residues" evidence="4">
    <location>
        <begin position="520"/>
        <end position="533"/>
    </location>
</feature>
<dbReference type="PANTHER" id="PTHR12241">
    <property type="entry name" value="TUBULIN POLYGLUTAMYLASE"/>
    <property type="match status" value="1"/>
</dbReference>
<sequence>MMEAGTNTDVSREIVKIEGSKQALNCCRLRGKRKRRKNRYSLINSSNCRYDLVRFTATKFSIKESLENWNIYWTDLSISVQRCKEMKRFQRINHFPGMMEICRKDLLARNLNRLYKAFPDEYNVFPKTWCLPTDMAEVTEYAKTHKGKCFIVKPDQGCQGRGIAITKNINQLKTYDRMICQQYIQRPFLIDGYKFDLRIYVLITSCDPMRLFVYNEGLARFATAKYKEPNILNASNMYMHLTNYSVNKHSRTYIVDDIDGSKRKLSTINQWFQKNNYDVKKIWDSIDDVIIKTMIVSLPTLKHYYHTCFPNHSTSHACFEILGFDFMFDYRLKPYVLEVNHSPSFNTETTIDHEVKESLLYDTFSILNLQHNNRFRVLIEDKKRARDRLFSVTHSPEILSREKAHEDRISQHRIEWENTHAGNYRKIYPGNNDKYYEKFIAARQNTMYAETVSSKAKEAVPKVGEQAGPSRARIKKLKLGGPEVSLTLKPKEGSGDGQTKEEPKSVADDKPQNVAFDPEETSKLDKTPEKPRSPDVPANCGKQTVLPAEPGTIDEVDERERVSNMRKREFLIKSHGILEKVYENLKNAGLLKLESDIKIGRSNKWEDDDEISKSYTDGYQKFNSSMVQVLDCISKKVEIRLPEPKGEAMQNTKDHQKSNLGSEVKSVSHTGTDPIPLEVLDGFSCRADKVQPGDSMQESQQDRPRIQSTFEKKTDFSGPLDQSSRKLPVEHSKNPEMRLPFKDVLVGIESRPNTAYPNCHLIHDRRTGKPQVSLEMQNNLRKQELKVTTGDVSQDSSLRIGRSSGLQKPPSMYDRRRFEVFNAGTTTPGFLKKMEKNKSGDFLPNSLLKIERPHVGSHKPHSLLNGRRFEVTDDHSRKAPPVEVVTPYVLHSREHKPATVLGSQEPQVLKIGHFGKQEAWGSLEEYFEQRKILNRSWQNTDV</sequence>
<keyword evidence="1" id="KW-0436">Ligase</keyword>
<protein>
    <submittedName>
        <fullName evidence="5">Uncharacterized protein</fullName>
    </submittedName>
</protein>
<proteinExistence type="predicted"/>
<dbReference type="PANTHER" id="PTHR12241:SF161">
    <property type="entry name" value="TUBULIN POLYGLUTAMYLASE TTLL6"/>
    <property type="match status" value="1"/>
</dbReference>
<keyword evidence="3" id="KW-0067">ATP-binding</keyword>
<reference evidence="5" key="1">
    <citation type="journal article" date="2021" name="Mol. Ecol. Resour.">
        <title>Apolygus lucorum genome provides insights into omnivorousness and mesophyll feeding.</title>
        <authorList>
            <person name="Liu Y."/>
            <person name="Liu H."/>
            <person name="Wang H."/>
            <person name="Huang T."/>
            <person name="Liu B."/>
            <person name="Yang B."/>
            <person name="Yin L."/>
            <person name="Li B."/>
            <person name="Zhang Y."/>
            <person name="Zhang S."/>
            <person name="Jiang F."/>
            <person name="Zhang X."/>
            <person name="Ren Y."/>
            <person name="Wang B."/>
            <person name="Wang S."/>
            <person name="Lu Y."/>
            <person name="Wu K."/>
            <person name="Fan W."/>
            <person name="Wang G."/>
        </authorList>
    </citation>
    <scope>NUCLEOTIDE SEQUENCE</scope>
    <source>
        <strain evidence="5">12Hb</strain>
    </source>
</reference>
<feature type="compositionally biased region" description="Basic and acidic residues" evidence="4">
    <location>
        <begin position="723"/>
        <end position="732"/>
    </location>
</feature>
<dbReference type="InterPro" id="IPR004344">
    <property type="entry name" value="TTL/TTLL_fam"/>
</dbReference>
<feature type="compositionally biased region" description="Polar residues" evidence="4">
    <location>
        <begin position="658"/>
        <end position="671"/>
    </location>
</feature>
<feature type="region of interest" description="Disordered" evidence="4">
    <location>
        <begin position="786"/>
        <end position="811"/>
    </location>
</feature>
<dbReference type="Gene3D" id="3.30.470.20">
    <property type="entry name" value="ATP-grasp fold, B domain"/>
    <property type="match status" value="1"/>
</dbReference>
<dbReference type="AlphaFoldDB" id="A0A6A4J8H3"/>
<feature type="region of interest" description="Disordered" evidence="4">
    <location>
        <begin position="644"/>
        <end position="674"/>
    </location>
</feature>
<accession>A0A6A4J8H3</accession>
<dbReference type="OrthoDB" id="202825at2759"/>
<organism evidence="5 6">
    <name type="scientific">Apolygus lucorum</name>
    <name type="common">Small green plant bug</name>
    <name type="synonym">Lygocoris lucorum</name>
    <dbReference type="NCBI Taxonomy" id="248454"/>
    <lineage>
        <taxon>Eukaryota</taxon>
        <taxon>Metazoa</taxon>
        <taxon>Ecdysozoa</taxon>
        <taxon>Arthropoda</taxon>
        <taxon>Hexapoda</taxon>
        <taxon>Insecta</taxon>
        <taxon>Pterygota</taxon>
        <taxon>Neoptera</taxon>
        <taxon>Paraneoptera</taxon>
        <taxon>Hemiptera</taxon>
        <taxon>Heteroptera</taxon>
        <taxon>Panheteroptera</taxon>
        <taxon>Cimicomorpha</taxon>
        <taxon>Miridae</taxon>
        <taxon>Mirini</taxon>
        <taxon>Apolygus</taxon>
    </lineage>
</organism>
<evidence type="ECO:0000256" key="4">
    <source>
        <dbReference type="SAM" id="MobiDB-lite"/>
    </source>
</evidence>
<dbReference type="Pfam" id="PF03133">
    <property type="entry name" value="TTL"/>
    <property type="match status" value="1"/>
</dbReference>
<dbReference type="Proteomes" id="UP000466442">
    <property type="component" value="Linkage Group LG12"/>
</dbReference>
<keyword evidence="6" id="KW-1185">Reference proteome</keyword>
<name>A0A6A4J8H3_APOLU</name>
<dbReference type="EMBL" id="WIXP02000012">
    <property type="protein sequence ID" value="KAF6202173.1"/>
    <property type="molecule type" value="Genomic_DNA"/>
</dbReference>
<dbReference type="GO" id="GO:0005524">
    <property type="term" value="F:ATP binding"/>
    <property type="evidence" value="ECO:0007669"/>
    <property type="project" value="UniProtKB-KW"/>
</dbReference>
<feature type="compositionally biased region" description="Basic and acidic residues" evidence="4">
    <location>
        <begin position="489"/>
        <end position="511"/>
    </location>
</feature>
<keyword evidence="2" id="KW-0547">Nucleotide-binding</keyword>
<feature type="region of interest" description="Disordered" evidence="4">
    <location>
        <begin position="479"/>
        <end position="552"/>
    </location>
</feature>
<comment type="caution">
    <text evidence="5">The sequence shown here is derived from an EMBL/GenBank/DDBJ whole genome shotgun (WGS) entry which is preliminary data.</text>
</comment>
<evidence type="ECO:0000256" key="1">
    <source>
        <dbReference type="ARBA" id="ARBA00022598"/>
    </source>
</evidence>
<evidence type="ECO:0000313" key="5">
    <source>
        <dbReference type="EMBL" id="KAF6202173.1"/>
    </source>
</evidence>
<dbReference type="GO" id="GO:0000226">
    <property type="term" value="P:microtubule cytoskeleton organization"/>
    <property type="evidence" value="ECO:0007669"/>
    <property type="project" value="TreeGrafter"/>
</dbReference>
<dbReference type="GO" id="GO:0036064">
    <property type="term" value="C:ciliary basal body"/>
    <property type="evidence" value="ECO:0007669"/>
    <property type="project" value="TreeGrafter"/>
</dbReference>
<dbReference type="GO" id="GO:0015631">
    <property type="term" value="F:tubulin binding"/>
    <property type="evidence" value="ECO:0007669"/>
    <property type="project" value="TreeGrafter"/>
</dbReference>
<dbReference type="SUPFAM" id="SSF56059">
    <property type="entry name" value="Glutathione synthetase ATP-binding domain-like"/>
    <property type="match status" value="1"/>
</dbReference>
<dbReference type="PROSITE" id="PS51221">
    <property type="entry name" value="TTL"/>
    <property type="match status" value="1"/>
</dbReference>